<dbReference type="STRING" id="121224.E0VSJ2"/>
<feature type="repeat" description="WD" evidence="5">
    <location>
        <begin position="100"/>
        <end position="142"/>
    </location>
</feature>
<evidence type="ECO:0000256" key="3">
    <source>
        <dbReference type="ARBA" id="ARBA00022763"/>
    </source>
</evidence>
<dbReference type="GO" id="GO:0000209">
    <property type="term" value="P:protein polyubiquitination"/>
    <property type="evidence" value="ECO:0007669"/>
    <property type="project" value="TreeGrafter"/>
</dbReference>
<dbReference type="HOGENOM" id="CLU_032951_2_1_1"/>
<organism>
    <name type="scientific">Pediculus humanus subsp. corporis</name>
    <name type="common">Body louse</name>
    <dbReference type="NCBI Taxonomy" id="121224"/>
    <lineage>
        <taxon>Eukaryota</taxon>
        <taxon>Metazoa</taxon>
        <taxon>Ecdysozoa</taxon>
        <taxon>Arthropoda</taxon>
        <taxon>Hexapoda</taxon>
        <taxon>Insecta</taxon>
        <taxon>Pterygota</taxon>
        <taxon>Neoptera</taxon>
        <taxon>Paraneoptera</taxon>
        <taxon>Psocodea</taxon>
        <taxon>Troctomorpha</taxon>
        <taxon>Phthiraptera</taxon>
        <taxon>Anoplura</taxon>
        <taxon>Pediculidae</taxon>
        <taxon>Pediculus</taxon>
    </lineage>
</organism>
<reference evidence="6" key="2">
    <citation type="submission" date="2007-04" db="EMBL/GenBank/DDBJ databases">
        <title>The genome of the human body louse.</title>
        <authorList>
            <consortium name="The Human Body Louse Genome Consortium"/>
            <person name="Kirkness E."/>
            <person name="Walenz B."/>
            <person name="Hass B."/>
            <person name="Bruggner R."/>
            <person name="Strausberg R."/>
        </authorList>
    </citation>
    <scope>NUCLEOTIDE SEQUENCE</scope>
    <source>
        <strain evidence="6">USDA</strain>
    </source>
</reference>
<protein>
    <submittedName>
        <fullName evidence="6 7">DNA excision repair protein ERCC-8, putative</fullName>
        <ecNumber evidence="6">2.3.1.48</ecNumber>
    </submittedName>
</protein>
<dbReference type="EMBL" id="AAZO01005142">
    <property type="status" value="NOT_ANNOTATED_CDS"/>
    <property type="molecule type" value="Genomic_DNA"/>
</dbReference>
<keyword evidence="6" id="KW-0808">Transferase</keyword>
<evidence type="ECO:0000313" key="8">
    <source>
        <dbReference type="Proteomes" id="UP000009046"/>
    </source>
</evidence>
<proteinExistence type="predicted"/>
<dbReference type="AlphaFoldDB" id="E0VSJ2"/>
<dbReference type="EnsemblMetazoa" id="PHUM419860-RA">
    <property type="protein sequence ID" value="PHUM419860-PA"/>
    <property type="gene ID" value="PHUM419860"/>
</dbReference>
<evidence type="ECO:0000256" key="2">
    <source>
        <dbReference type="ARBA" id="ARBA00022737"/>
    </source>
</evidence>
<dbReference type="InterPro" id="IPR001680">
    <property type="entry name" value="WD40_rpt"/>
</dbReference>
<keyword evidence="4" id="KW-0234">DNA repair</keyword>
<accession>E0VSJ2</accession>
<dbReference type="OrthoDB" id="427795at2759"/>
<dbReference type="EMBL" id="DS235751">
    <property type="protein sequence ID" value="EEB16348.1"/>
    <property type="molecule type" value="Genomic_DNA"/>
</dbReference>
<evidence type="ECO:0000313" key="6">
    <source>
        <dbReference type="EMBL" id="EEB16348.1"/>
    </source>
</evidence>
<evidence type="ECO:0000256" key="5">
    <source>
        <dbReference type="PROSITE-ProRule" id="PRU00221"/>
    </source>
</evidence>
<reference evidence="6" key="1">
    <citation type="submission" date="2007-04" db="EMBL/GenBank/DDBJ databases">
        <title>Annotation of Pediculus humanus corporis strain USDA.</title>
        <authorList>
            <person name="Kirkness E."/>
            <person name="Hannick L."/>
            <person name="Hass B."/>
            <person name="Bruggner R."/>
            <person name="Lawson D."/>
            <person name="Bidwell S."/>
            <person name="Joardar V."/>
            <person name="Caler E."/>
            <person name="Walenz B."/>
            <person name="Inman J."/>
            <person name="Schobel S."/>
            <person name="Galinsky K."/>
            <person name="Amedeo P."/>
            <person name="Strausberg R."/>
        </authorList>
    </citation>
    <scope>NUCLEOTIDE SEQUENCE</scope>
    <source>
        <strain evidence="6">USDA</strain>
    </source>
</reference>
<dbReference type="PANTHER" id="PTHR46202:SF1">
    <property type="entry name" value="DNA EXCISION REPAIR PROTEIN ERCC-8"/>
    <property type="match status" value="1"/>
</dbReference>
<keyword evidence="2" id="KW-0677">Repeat</keyword>
<dbReference type="PANTHER" id="PTHR46202">
    <property type="entry name" value="DNA EXCISION REPAIR PROTEIN ERCC-8"/>
    <property type="match status" value="1"/>
</dbReference>
<gene>
    <name evidence="7" type="primary">8234465</name>
    <name evidence="6" type="ORF">Phum_PHUM419860</name>
</gene>
<dbReference type="InterPro" id="IPR042238">
    <property type="entry name" value="Rad28/ERCC8/Ckn1/ATCSA-1"/>
</dbReference>
<name>E0VSJ2_PEDHC</name>
<dbReference type="GO" id="GO:0061733">
    <property type="term" value="F:protein-lysine-acetyltransferase activity"/>
    <property type="evidence" value="ECO:0007669"/>
    <property type="project" value="UniProtKB-EC"/>
</dbReference>
<evidence type="ECO:0000313" key="7">
    <source>
        <dbReference type="EnsemblMetazoa" id="PHUM419860-PA"/>
    </source>
</evidence>
<dbReference type="CTD" id="8234465"/>
<feature type="repeat" description="WD" evidence="5">
    <location>
        <begin position="330"/>
        <end position="371"/>
    </location>
</feature>
<dbReference type="SUPFAM" id="SSF50978">
    <property type="entry name" value="WD40 repeat-like"/>
    <property type="match status" value="1"/>
</dbReference>
<keyword evidence="1 5" id="KW-0853">WD repeat</keyword>
<dbReference type="GO" id="GO:0031464">
    <property type="term" value="C:Cul4A-RING E3 ubiquitin ligase complex"/>
    <property type="evidence" value="ECO:0007669"/>
    <property type="project" value="TreeGrafter"/>
</dbReference>
<dbReference type="InterPro" id="IPR019775">
    <property type="entry name" value="WD40_repeat_CS"/>
</dbReference>
<dbReference type="GO" id="GO:0000109">
    <property type="term" value="C:nucleotide-excision repair complex"/>
    <property type="evidence" value="ECO:0007669"/>
    <property type="project" value="TreeGrafter"/>
</dbReference>
<dbReference type="InParanoid" id="E0VSJ2"/>
<dbReference type="GO" id="GO:0043161">
    <property type="term" value="P:proteasome-mediated ubiquitin-dependent protein catabolic process"/>
    <property type="evidence" value="ECO:0007669"/>
    <property type="project" value="TreeGrafter"/>
</dbReference>
<evidence type="ECO:0000256" key="1">
    <source>
        <dbReference type="ARBA" id="ARBA00022574"/>
    </source>
</evidence>
<dbReference type="InterPro" id="IPR036322">
    <property type="entry name" value="WD40_repeat_dom_sf"/>
</dbReference>
<keyword evidence="8" id="KW-1185">Reference proteome</keyword>
<dbReference type="InterPro" id="IPR020472">
    <property type="entry name" value="WD40_PAC1"/>
</dbReference>
<dbReference type="PROSITE" id="PS50294">
    <property type="entry name" value="WD_REPEATS_REGION"/>
    <property type="match status" value="3"/>
</dbReference>
<dbReference type="PRINTS" id="PR00320">
    <property type="entry name" value="GPROTEINBRPT"/>
</dbReference>
<dbReference type="RefSeq" id="XP_002429086.1">
    <property type="nucleotide sequence ID" value="XM_002429041.1"/>
</dbReference>
<dbReference type="OMA" id="WIPAPRE"/>
<dbReference type="Pfam" id="PF00400">
    <property type="entry name" value="WD40"/>
    <property type="match status" value="4"/>
</dbReference>
<dbReference type="PROSITE" id="PS00678">
    <property type="entry name" value="WD_REPEATS_1"/>
    <property type="match status" value="1"/>
</dbReference>
<feature type="repeat" description="WD" evidence="5">
    <location>
        <begin position="241"/>
        <end position="282"/>
    </location>
</feature>
<dbReference type="Proteomes" id="UP000009046">
    <property type="component" value="Unassembled WGS sequence"/>
</dbReference>
<dbReference type="eggNOG" id="KOG4283">
    <property type="taxonomic scope" value="Eukaryota"/>
</dbReference>
<sequence>MFSSNGAKNFFAIQSGLISPQKFNCKNVTERCHSLKLSTRQDVEGSFTSGINSLDIEKLENRYLLSGCSDGSIYIHDVYNLTGQIQYTAKCICKVIKQNNYSHKHSVECVSWYGDDNALFITSGSDKTLKIWDTQNLKSIESYCLKGKIFQHDCSSFPSSNPIIAVASSVNIVELIDLRTGSSTHELRGHKNSVLTCNWSPVEQYLLATGGMDKSILMWDVRSSKSFLAALEDKNDYNKHATAHSGYVNGLKFTGDGLFLISFATDENIKFWEILNGSLLKKDYPKMKNNVKRNIQFAISNNCKHPILYLPCEGDIFVIDLFSGTEIKTLNGHFHSVNCCYYRESFQELYSGGNDRNVLLWTADEYENETMNSNEQNKILHTKSKTADDWIKLFLKLFTNRKLA</sequence>
<dbReference type="PROSITE" id="PS50082">
    <property type="entry name" value="WD_REPEATS_2"/>
    <property type="match status" value="4"/>
</dbReference>
<keyword evidence="6" id="KW-0012">Acyltransferase</keyword>
<reference evidence="7" key="3">
    <citation type="submission" date="2021-02" db="UniProtKB">
        <authorList>
            <consortium name="EnsemblMetazoa"/>
        </authorList>
    </citation>
    <scope>IDENTIFICATION</scope>
    <source>
        <strain evidence="7">USDA</strain>
    </source>
</reference>
<dbReference type="EC" id="2.3.1.48" evidence="6"/>
<keyword evidence="3" id="KW-0227">DNA damage</keyword>
<dbReference type="Gene3D" id="2.130.10.10">
    <property type="entry name" value="YVTN repeat-like/Quinoprotein amine dehydrogenase"/>
    <property type="match status" value="1"/>
</dbReference>
<feature type="repeat" description="WD" evidence="5">
    <location>
        <begin position="187"/>
        <end position="229"/>
    </location>
</feature>
<dbReference type="KEGG" id="phu:Phum_PHUM419860"/>
<evidence type="ECO:0000256" key="4">
    <source>
        <dbReference type="ARBA" id="ARBA00023204"/>
    </source>
</evidence>
<dbReference type="InterPro" id="IPR015943">
    <property type="entry name" value="WD40/YVTN_repeat-like_dom_sf"/>
</dbReference>
<dbReference type="GeneID" id="8234465"/>
<dbReference type="VEuPathDB" id="VectorBase:PHUM419860"/>
<dbReference type="GO" id="GO:0006283">
    <property type="term" value="P:transcription-coupled nucleotide-excision repair"/>
    <property type="evidence" value="ECO:0007669"/>
    <property type="project" value="InterPro"/>
</dbReference>
<dbReference type="SMART" id="SM00320">
    <property type="entry name" value="WD40"/>
    <property type="match status" value="5"/>
</dbReference>